<proteinExistence type="predicted"/>
<dbReference type="EMBL" id="AP014854">
    <property type="protein sequence ID" value="BAR99741.1"/>
    <property type="molecule type" value="Genomic_DNA"/>
</dbReference>
<evidence type="ECO:0000313" key="1">
    <source>
        <dbReference type="EMBL" id="BAR99741.1"/>
    </source>
</evidence>
<gene>
    <name evidence="1" type="ORF">BV133_2148</name>
</gene>
<dbReference type="AlphaFoldDB" id="A0A182D4B1"/>
<accession>A0A182D4B1</accession>
<sequence length="109" mass="12394">MRNPADQAGFSSDIRGLNRFLRGRGNAISTLAPWLEPNRRALARAGISPAPRWRPRCDERGRGRKTYDLQRLAEKASEGLPFLRRTFILLQRGIALASQCRRPPWAFPP</sequence>
<organism evidence="1">
    <name type="scientific">Blastochloris viridis</name>
    <name type="common">Rhodopseudomonas viridis</name>
    <dbReference type="NCBI Taxonomy" id="1079"/>
    <lineage>
        <taxon>Bacteria</taxon>
        <taxon>Pseudomonadati</taxon>
        <taxon>Pseudomonadota</taxon>
        <taxon>Alphaproteobacteria</taxon>
        <taxon>Hyphomicrobiales</taxon>
        <taxon>Blastochloridaceae</taxon>
        <taxon>Blastochloris</taxon>
    </lineage>
</organism>
<name>A0A182D4B1_BLAVI</name>
<reference evidence="1" key="1">
    <citation type="journal article" date="2015" name="Genome Announc.">
        <title>Complete Genome Sequence of the Bacteriochlorophyll b-Producing Photosynthetic Bacterium Blastochloris viridis.</title>
        <authorList>
            <person name="Tsukatani Y."/>
            <person name="Hirose Y."/>
            <person name="Harada J."/>
            <person name="Misawa N."/>
            <person name="Mori K."/>
            <person name="Inoue K."/>
            <person name="Tamiaki H."/>
        </authorList>
    </citation>
    <scope>NUCLEOTIDE SEQUENCE [LARGE SCALE GENOMIC DNA]</scope>
    <source>
        <strain evidence="1">DSM 133</strain>
    </source>
</reference>
<protein>
    <submittedName>
        <fullName evidence="1">Uncharacterized protein</fullName>
    </submittedName>
</protein>